<sequence length="46" mass="5501">MPNNRSRKYYEDIEEILRQKTRKKQLKVSGASVKVLARIIRAKKKK</sequence>
<dbReference type="Proteomes" id="UP000315589">
    <property type="component" value="Unassembled WGS sequence"/>
</dbReference>
<evidence type="ECO:0000313" key="1">
    <source>
        <dbReference type="EMBL" id="TSC92949.1"/>
    </source>
</evidence>
<protein>
    <submittedName>
        <fullName evidence="1">Uncharacterized protein</fullName>
    </submittedName>
</protein>
<organism evidence="1 2">
    <name type="scientific">Candidatus Berkelbacteria bacterium Licking1014_85</name>
    <dbReference type="NCBI Taxonomy" id="2017148"/>
    <lineage>
        <taxon>Bacteria</taxon>
        <taxon>Candidatus Berkelbacteria</taxon>
    </lineage>
</organism>
<dbReference type="EMBL" id="VMGI01000040">
    <property type="protein sequence ID" value="TSC92949.1"/>
    <property type="molecule type" value="Genomic_DNA"/>
</dbReference>
<accession>A0A554LJX1</accession>
<name>A0A554LJX1_9BACT</name>
<gene>
    <name evidence="1" type="ORF">CEN91_330</name>
</gene>
<dbReference type="AlphaFoldDB" id="A0A554LJX1"/>
<comment type="caution">
    <text evidence="1">The sequence shown here is derived from an EMBL/GenBank/DDBJ whole genome shotgun (WGS) entry which is preliminary data.</text>
</comment>
<reference evidence="1 2" key="1">
    <citation type="submission" date="2017-07" db="EMBL/GenBank/DDBJ databases">
        <title>Mechanisms for carbon and nitrogen cycling indicate functional differentiation within the Candidate Phyla Radiation.</title>
        <authorList>
            <person name="Danczak R.E."/>
            <person name="Johnston M.D."/>
            <person name="Kenah C."/>
            <person name="Slattery M."/>
            <person name="Wrighton K.C."/>
            <person name="Wilkins M.J."/>
        </authorList>
    </citation>
    <scope>NUCLEOTIDE SEQUENCE [LARGE SCALE GENOMIC DNA]</scope>
    <source>
        <strain evidence="1">Licking1014_85</strain>
    </source>
</reference>
<proteinExistence type="predicted"/>
<evidence type="ECO:0000313" key="2">
    <source>
        <dbReference type="Proteomes" id="UP000315589"/>
    </source>
</evidence>